<dbReference type="STRING" id="633440.SAMN05421869_122130"/>
<dbReference type="RefSeq" id="WP_143044023.1">
    <property type="nucleotide sequence ID" value="NZ_FNDJ01000022.1"/>
</dbReference>
<reference evidence="2 3" key="1">
    <citation type="submission" date="2016-10" db="EMBL/GenBank/DDBJ databases">
        <authorList>
            <person name="de Groot N.N."/>
        </authorList>
    </citation>
    <scope>NUCLEOTIDE SEQUENCE [LARGE SCALE GENOMIC DNA]</scope>
    <source>
        <strain evidence="2 3">CGMCC 4.6533</strain>
    </source>
</reference>
<gene>
    <name evidence="2" type="ORF">SAMN05421869_122130</name>
</gene>
<evidence type="ECO:0000313" key="3">
    <source>
        <dbReference type="Proteomes" id="UP000199202"/>
    </source>
</evidence>
<name>A0A1G9HJS9_9ACTN</name>
<proteinExistence type="predicted"/>
<dbReference type="SUPFAM" id="SSF52540">
    <property type="entry name" value="P-loop containing nucleoside triphosphate hydrolases"/>
    <property type="match status" value="1"/>
</dbReference>
<organism evidence="2 3">
    <name type="scientific">Nonomuraea jiangxiensis</name>
    <dbReference type="NCBI Taxonomy" id="633440"/>
    <lineage>
        <taxon>Bacteria</taxon>
        <taxon>Bacillati</taxon>
        <taxon>Actinomycetota</taxon>
        <taxon>Actinomycetes</taxon>
        <taxon>Streptosporangiales</taxon>
        <taxon>Streptosporangiaceae</taxon>
        <taxon>Nonomuraea</taxon>
    </lineage>
</organism>
<evidence type="ECO:0000313" key="2">
    <source>
        <dbReference type="EMBL" id="SDL13135.1"/>
    </source>
</evidence>
<accession>A0A1G9HJS9</accession>
<feature type="region of interest" description="Disordered" evidence="1">
    <location>
        <begin position="514"/>
        <end position="550"/>
    </location>
</feature>
<feature type="compositionally biased region" description="Basic and acidic residues" evidence="1">
    <location>
        <begin position="523"/>
        <end position="532"/>
    </location>
</feature>
<dbReference type="Proteomes" id="UP000199202">
    <property type="component" value="Unassembled WGS sequence"/>
</dbReference>
<dbReference type="Gene3D" id="3.40.50.300">
    <property type="entry name" value="P-loop containing nucleotide triphosphate hydrolases"/>
    <property type="match status" value="1"/>
</dbReference>
<dbReference type="OrthoDB" id="4008664at2"/>
<dbReference type="EMBL" id="FNDJ01000022">
    <property type="protein sequence ID" value="SDL13135.1"/>
    <property type="molecule type" value="Genomic_DNA"/>
</dbReference>
<dbReference type="AlphaFoldDB" id="A0A1G9HJS9"/>
<sequence length="550" mass="61355">MSKNVAAQISDELVGPIKKVLSAAYRTTEGTDQAVIDRFIEPRVGLLDQLMSGANHLIEGRRGTGKSTVLQVLRQRALDASIPVAFVDMEKHKHRNYPDVLVELLIDVLNELKPEVPWWAVIGERRTVKTEFNRVIRELNLILSDPESINREVKRSGNTSKGFKATATASGNGAISGSASASGEAAQEWAETGTLAYTKIQRLRDLAPRLSRMLSTLVKATPAEKSIIFIDDFYYINTNDQPHVLDYLHQVCKGTSVWIKICGVGSRIRPYADGNPPVGMEPGNDVIRLSLDVTLENFVTAKRFLEQVMEGILAPLKLDINSILTSGARDRIILASGGAVARDYINLVDDALDIALQEAIQGSPRKTQGASSFRIGTEDIMQAASRRLDKKEEEDLATDAHENYSALRVRWNHIRKFSQSRDNTKFVLFKQEDLGQTAWGAEVQQLLNLRLLHRIATAVPNTSGWRGIKTVVVMIDLANSARQRLNQDVIPFWTKQAEMDRLRRAEWVYTPDFDADEAAESDSQPKEREAPARRQRTSKQSPGQSSLFDE</sequence>
<dbReference type="InterPro" id="IPR027417">
    <property type="entry name" value="P-loop_NTPase"/>
</dbReference>
<evidence type="ECO:0000256" key="1">
    <source>
        <dbReference type="SAM" id="MobiDB-lite"/>
    </source>
</evidence>
<keyword evidence="3" id="KW-1185">Reference proteome</keyword>
<feature type="compositionally biased region" description="Polar residues" evidence="1">
    <location>
        <begin position="538"/>
        <end position="550"/>
    </location>
</feature>
<protein>
    <submittedName>
        <fullName evidence="2">Uncharacterized protein</fullName>
    </submittedName>
</protein>